<accession>A0ACB8UGX9</accession>
<name>A0ACB8UGX9_9APHY</name>
<gene>
    <name evidence="1" type="ORF">BDY19DRAFT_923656</name>
</gene>
<evidence type="ECO:0000313" key="2">
    <source>
        <dbReference type="Proteomes" id="UP001055072"/>
    </source>
</evidence>
<proteinExistence type="predicted"/>
<comment type="caution">
    <text evidence="1">The sequence shown here is derived from an EMBL/GenBank/DDBJ whole genome shotgun (WGS) entry which is preliminary data.</text>
</comment>
<protein>
    <submittedName>
        <fullName evidence="1">Uncharacterized protein</fullName>
    </submittedName>
</protein>
<dbReference type="Proteomes" id="UP001055072">
    <property type="component" value="Unassembled WGS sequence"/>
</dbReference>
<evidence type="ECO:0000313" key="1">
    <source>
        <dbReference type="EMBL" id="KAI0093431.1"/>
    </source>
</evidence>
<sequence>MGTDTPLPSTPKKAHTDNSNAASGSNHPTLPSLGNTPISLKNAPHVSGADYSVEVSRNAVASDLGVAIPEVEFEFFKLHILPPLHLSIDIDTIISDLVDDEIIVNGRWAAFPRDPWTYATDSSGVAQREKENEVFAPLATIIREITSSKRTGVHARRALEYESLPDSTPVCCFDKKGARPDGYFVFNTPNQPAMRFNGRAYWRDLATPAEFKLRDRREDLQGDINQICWDMHQIMREDPNRRFVFGFTIENIRMRIWMMNRSEVVVSQPFNFITDHKKFLHFFLSQTYASAHELGADPTMTLVKASTTGECIYDITVHDVKGKSEGEKPVPIVFRTAGLINDDGTKSPLGRGTRVWRVRRLVDGKPDATAPGRVLKDSWVDEDREREGNILQQIIGQPDISDTVRKALVALFLTAVAFGDVVIGGCPDGTRSLITRGADVPDTNMFSMEAFGHISSHKRGTTSSSLLLQCSTIPASDNLRRKVIKYFKKRHYRIVFAEECEPLSKTTSLHDVFTSLLRMTNGLFILHQSGPGWVHRDLSTGNILYDREKTRWVLSDVEYAKRLDVKTAHEIRTGTANFMAVEVDIRVYLHRSRTKSNVQQDPFSRLNIEDLAARMLTQEDSTYTSGTKFVQQIAEQKSESKQIFYYNPTHDLESLWWIAVYFVINKETFLRPPSGSTITKLNQSNSDTLNINHRNSAALPVATSIDPGMAQPALGSDRNNEYQVVSYLDKNQRAYSRSLFYSKEPRILALSGSSGGVMFEAHMNGLPAHLFDLGRSLNSLRENLRSHYFTIESPGYEIDKLVCSRTELYSQFMEAFSSMANVLSTQDIMAIPFRSDGYTIEPPQSTAKDLDHTSVSSANDNYKRKLRDNAQNSAGSSASKKPKHESPQLTESSEASEPESADVPGKGKAVAR</sequence>
<keyword evidence="2" id="KW-1185">Reference proteome</keyword>
<dbReference type="EMBL" id="MU274902">
    <property type="protein sequence ID" value="KAI0093431.1"/>
    <property type="molecule type" value="Genomic_DNA"/>
</dbReference>
<organism evidence="1 2">
    <name type="scientific">Irpex rosettiformis</name>
    <dbReference type="NCBI Taxonomy" id="378272"/>
    <lineage>
        <taxon>Eukaryota</taxon>
        <taxon>Fungi</taxon>
        <taxon>Dikarya</taxon>
        <taxon>Basidiomycota</taxon>
        <taxon>Agaricomycotina</taxon>
        <taxon>Agaricomycetes</taxon>
        <taxon>Polyporales</taxon>
        <taxon>Irpicaceae</taxon>
        <taxon>Irpex</taxon>
    </lineage>
</organism>
<reference evidence="1" key="1">
    <citation type="journal article" date="2021" name="Environ. Microbiol.">
        <title>Gene family expansions and transcriptome signatures uncover fungal adaptations to wood decay.</title>
        <authorList>
            <person name="Hage H."/>
            <person name="Miyauchi S."/>
            <person name="Viragh M."/>
            <person name="Drula E."/>
            <person name="Min B."/>
            <person name="Chaduli D."/>
            <person name="Navarro D."/>
            <person name="Favel A."/>
            <person name="Norest M."/>
            <person name="Lesage-Meessen L."/>
            <person name="Balint B."/>
            <person name="Merenyi Z."/>
            <person name="de Eugenio L."/>
            <person name="Morin E."/>
            <person name="Martinez A.T."/>
            <person name="Baldrian P."/>
            <person name="Stursova M."/>
            <person name="Martinez M.J."/>
            <person name="Novotny C."/>
            <person name="Magnuson J.K."/>
            <person name="Spatafora J.W."/>
            <person name="Maurice S."/>
            <person name="Pangilinan J."/>
            <person name="Andreopoulos W."/>
            <person name="LaButti K."/>
            <person name="Hundley H."/>
            <person name="Na H."/>
            <person name="Kuo A."/>
            <person name="Barry K."/>
            <person name="Lipzen A."/>
            <person name="Henrissat B."/>
            <person name="Riley R."/>
            <person name="Ahrendt S."/>
            <person name="Nagy L.G."/>
            <person name="Grigoriev I.V."/>
            <person name="Martin F."/>
            <person name="Rosso M.N."/>
        </authorList>
    </citation>
    <scope>NUCLEOTIDE SEQUENCE</scope>
    <source>
        <strain evidence="1">CBS 384.51</strain>
    </source>
</reference>